<evidence type="ECO:0000313" key="10">
    <source>
        <dbReference type="EMBL" id="EAC9040215.1"/>
    </source>
</evidence>
<evidence type="ECO:0000313" key="22">
    <source>
        <dbReference type="EMBL" id="EAG2997140.1"/>
    </source>
</evidence>
<evidence type="ECO:0000313" key="82">
    <source>
        <dbReference type="Proteomes" id="UP000540117"/>
    </source>
</evidence>
<name>A0A0B8R9L2_LISMN</name>
<evidence type="ECO:0000313" key="19">
    <source>
        <dbReference type="EMBL" id="EAG2087815.1"/>
    </source>
</evidence>
<dbReference type="EMBL" id="QXLS01000005">
    <property type="protein sequence ID" value="RKA07023.1"/>
    <property type="molecule type" value="Genomic_DNA"/>
</dbReference>
<dbReference type="EMBL" id="AAHZFN010000001">
    <property type="protein sequence ID" value="ECB9472128.1"/>
    <property type="molecule type" value="Genomic_DNA"/>
</dbReference>
<evidence type="ECO:0000313" key="43">
    <source>
        <dbReference type="EMBL" id="HAB8555949.1"/>
    </source>
</evidence>
<reference evidence="48 71" key="4">
    <citation type="submission" date="2018-04" db="EMBL/GenBank/DDBJ databases">
        <title>Genome Analysis of a Prevalent Clone of Listeria monocytogenes Sequence Type 87 in China.</title>
        <authorList>
            <person name="Wang Y."/>
        </authorList>
    </citation>
    <scope>NUCLEOTIDE SEQUENCE [LARGE SCALE GENOMIC DNA]</scope>
    <source>
        <strain evidence="48 71">ICDC_LM1523</strain>
    </source>
</reference>
<reference evidence="41 74" key="9">
    <citation type="submission" date="2020-02" db="EMBL/GenBank/DDBJ databases">
        <authorList>
            <consortium name="GenomeTrakr: Next Generation Sequencing Network for Food Pathogen Tracability"/>
        </authorList>
    </citation>
    <scope>NUCLEOTIDE SEQUENCE [LARGE SCALE GENOMIC DNA]</scope>
    <source>
        <strain evidence="22 85">10B02965A-1</strain>
        <strain evidence="24 79">CFSAN063727</strain>
        <strain evidence="39 70">CFSAN102901</strain>
        <strain evidence="14 64">FDA00006494</strain>
        <strain evidence="8 62">FDA00007096</strain>
        <strain evidence="20">FDA00011243</strain>
        <strain evidence="9 52">FDA00013332</strain>
        <strain evidence="13 56">FDA00013853</strain>
        <strain evidence="33 68">FDA00014336</strain>
        <strain evidence="35 65">FDA00014370</strain>
        <strain evidence="34 66">FDA00014392</strain>
        <strain evidence="41">FDA00015054</strain>
        <strain evidence="23 82">FDA1005580-S054-001</strain>
        <strain evidence="74">FDA1090798-S029-001</strain>
        <strain evidence="75">FDA956581-098-004</strain>
        <strain evidence="21 77">FDA960927-006-004</strain>
        <strain evidence="25 86">FLAG-38921</strain>
        <strain evidence="36 69">FLAG-51482A</strain>
        <strain evidence="19 54">FLAG-54356</strain>
        <strain evidence="12 63">FSIS31901579</strain>
        <strain evidence="30 78">LS1344</strain>
        <strain evidence="40 72">OSF101448</strain>
        <strain evidence="11 57">VA-WGS-00405</strain>
    </source>
</reference>
<feature type="domain" description="PTS EIIA type-2" evidence="6">
    <location>
        <begin position="1"/>
        <end position="146"/>
    </location>
</feature>
<dbReference type="EMBL" id="AABDGJ010000006">
    <property type="protein sequence ID" value="EAG6990884.1"/>
    <property type="molecule type" value="Genomic_DNA"/>
</dbReference>
<dbReference type="EMBL" id="AABGUK010000001">
    <property type="protein sequence ID" value="EAH4241261.1"/>
    <property type="molecule type" value="Genomic_DNA"/>
</dbReference>
<dbReference type="EMBL" id="AAAIKW010000007">
    <property type="protein sequence ID" value="EAC4552965.1"/>
    <property type="molecule type" value="Genomic_DNA"/>
</dbReference>
<evidence type="ECO:0000313" key="18">
    <source>
        <dbReference type="EMBL" id="EAG1894117.1"/>
    </source>
</evidence>
<dbReference type="EMBL" id="AAHZFY010000003">
    <property type="protein sequence ID" value="ECB9512604.1"/>
    <property type="molecule type" value="Genomic_DNA"/>
</dbReference>
<dbReference type="Proteomes" id="UP000549379">
    <property type="component" value="Unassembled WGS sequence"/>
</dbReference>
<dbReference type="EMBL" id="AABCVX010000005">
    <property type="protein sequence ID" value="EAG6169874.1"/>
    <property type="molecule type" value="Genomic_DNA"/>
</dbReference>
<dbReference type="Proteomes" id="UP000393182">
    <property type="component" value="Unassembled WGS sequence"/>
</dbReference>
<dbReference type="InterPro" id="IPR002178">
    <property type="entry name" value="PTS_EIIA_type-2_dom"/>
</dbReference>
<dbReference type="Proteomes" id="UP000339309">
    <property type="component" value="Unassembled WGS sequence"/>
</dbReference>
<dbReference type="Proteomes" id="UP000478704">
    <property type="component" value="Unassembled WGS sequence"/>
</dbReference>
<dbReference type="EMBL" id="DAAIHR010000004">
    <property type="protein sequence ID" value="HAB8397822.1"/>
    <property type="molecule type" value="Genomic_DNA"/>
</dbReference>
<dbReference type="Proteomes" id="UP000331186">
    <property type="component" value="Unassembled WGS sequence"/>
</dbReference>
<evidence type="ECO:0000313" key="89">
    <source>
        <dbReference type="Proteomes" id="UP000843775"/>
    </source>
</evidence>
<evidence type="ECO:0000313" key="20">
    <source>
        <dbReference type="EMBL" id="EAG2246157.1"/>
    </source>
</evidence>
<reference evidence="50 51" key="2">
    <citation type="journal article" date="2018" name="BMC Genomics">
        <title>Genes significantly associated with lineage II food isolates of Listeria monocytogenes.</title>
        <authorList>
            <person name="Pirone-Davies C."/>
            <person name="Chen Y."/>
            <person name="Pightling A."/>
            <person name="Ryan G."/>
            <person name="Wang Y."/>
            <person name="Yao K."/>
            <person name="Hoffmann M."/>
            <person name="Allard M.W."/>
        </authorList>
    </citation>
    <scope>NUCLEOTIDE SEQUENCE [LARGE SCALE GENOMIC DNA]</scope>
    <source>
        <strain evidence="50 51">PNUSAL000550</strain>
    </source>
</reference>
<dbReference type="EMBL" id="DABJAN010000001">
    <property type="protein sequence ID" value="HAJ9591906.1"/>
    <property type="molecule type" value="Genomic_DNA"/>
</dbReference>
<evidence type="ECO:0000313" key="30">
    <source>
        <dbReference type="EMBL" id="EAH4241261.1"/>
    </source>
</evidence>
<dbReference type="CDD" id="cd00211">
    <property type="entry name" value="PTS_IIA_fru"/>
    <property type="match status" value="1"/>
</dbReference>
<dbReference type="Proteomes" id="UP000843503">
    <property type="component" value="Unassembled WGS sequence"/>
</dbReference>
<dbReference type="Proteomes" id="UP000489121">
    <property type="component" value="Unassembled WGS sequence"/>
</dbReference>
<comment type="caution">
    <text evidence="41">The sequence shown here is derived from an EMBL/GenBank/DDBJ whole genome shotgun (WGS) entry which is preliminary data.</text>
</comment>
<evidence type="ECO:0000313" key="24">
    <source>
        <dbReference type="EMBL" id="EAG4462462.1"/>
    </source>
</evidence>
<dbReference type="EMBL" id="AAANYR010000005">
    <property type="protein sequence ID" value="EAD5786925.1"/>
    <property type="molecule type" value="Genomic_DNA"/>
</dbReference>
<dbReference type="Pfam" id="PF00359">
    <property type="entry name" value="PTS_EIIA_2"/>
    <property type="match status" value="1"/>
</dbReference>
<evidence type="ECO:0000313" key="74">
    <source>
        <dbReference type="Proteomes" id="UP000478704"/>
    </source>
</evidence>
<dbReference type="GO" id="GO:0030295">
    <property type="term" value="F:protein kinase activator activity"/>
    <property type="evidence" value="ECO:0007669"/>
    <property type="project" value="TreeGrafter"/>
</dbReference>
<evidence type="ECO:0000313" key="54">
    <source>
        <dbReference type="Proteomes" id="UP000337746"/>
    </source>
</evidence>
<proteinExistence type="predicted"/>
<evidence type="ECO:0000313" key="59">
    <source>
        <dbReference type="Proteomes" id="UP000354255"/>
    </source>
</evidence>
<protein>
    <submittedName>
        <fullName evidence="48">PTS fructose transporter subunit IIA</fullName>
    </submittedName>
    <submittedName>
        <fullName evidence="41">PTS sugar transporter subunit IIA</fullName>
    </submittedName>
    <submittedName>
        <fullName evidence="50">PTS system mannose-specific EIIBCA component</fullName>
    </submittedName>
</protein>
<evidence type="ECO:0000256" key="1">
    <source>
        <dbReference type="ARBA" id="ARBA00022448"/>
    </source>
</evidence>
<dbReference type="EMBL" id="AACKDQ010000021">
    <property type="protein sequence ID" value="EAK9317418.1"/>
    <property type="molecule type" value="Genomic_DNA"/>
</dbReference>
<evidence type="ECO:0000313" key="29">
    <source>
        <dbReference type="EMBL" id="EAH3295126.1"/>
    </source>
</evidence>
<dbReference type="EMBL" id="AAAKQF010000004">
    <property type="protein sequence ID" value="EAC9040215.1"/>
    <property type="molecule type" value="Genomic_DNA"/>
</dbReference>
<dbReference type="Proteomes" id="UP000533021">
    <property type="component" value="Unassembled WGS sequence"/>
</dbReference>
<evidence type="ECO:0000313" key="36">
    <source>
        <dbReference type="EMBL" id="ECX6925747.1"/>
    </source>
</evidence>
<keyword evidence="3 41" id="KW-0762">Sugar transport</keyword>
<dbReference type="PANTHER" id="PTHR47738:SF1">
    <property type="entry name" value="NITROGEN REGULATORY PROTEIN"/>
    <property type="match status" value="1"/>
</dbReference>
<dbReference type="PANTHER" id="PTHR47738">
    <property type="entry name" value="PTS SYSTEM FRUCTOSE-LIKE EIIA COMPONENT-RELATED"/>
    <property type="match status" value="1"/>
</dbReference>
<dbReference type="Proteomes" id="UP000345329">
    <property type="component" value="Unassembled WGS sequence"/>
</dbReference>
<evidence type="ECO:0000313" key="23">
    <source>
        <dbReference type="EMBL" id="EAG4331407.1"/>
    </source>
</evidence>
<reference evidence="53 55" key="5">
    <citation type="submission" date="2018-06" db="EMBL/GenBank/DDBJ databases">
        <authorList>
            <consortium name="PulseNet: The National Subtyping Network for Foodborne Disease Surveillance"/>
            <person name="Tarr C.L."/>
            <person name="Trees E."/>
            <person name="Katz L.S."/>
            <person name="Carleton-Romer H.A."/>
            <person name="Stroika S."/>
            <person name="Kucerova Z."/>
            <person name="Roache K.F."/>
            <person name="Sabol A.L."/>
            <person name="Besser J."/>
            <person name="Gerner-Smidt P."/>
        </authorList>
    </citation>
    <scope>NUCLEOTIDE SEQUENCE [LARGE SCALE GENOMIC DNA]</scope>
    <source>
        <strain evidence="7 55">2015L-6227</strain>
        <strain evidence="15 53">PNUSAL000134</strain>
        <strain evidence="10 59">PNUSAL000910</strain>
        <strain evidence="17 60">PNUSAL002180</strain>
        <strain evidence="18 73">PNUSAL002298</strain>
        <strain evidence="31 58">PNUSAL004402</strain>
        <strain evidence="38 76">PNUSAL005692</strain>
    </source>
</reference>
<organism evidence="41 74">
    <name type="scientific">Listeria monocytogenes</name>
    <dbReference type="NCBI Taxonomy" id="1639"/>
    <lineage>
        <taxon>Bacteria</taxon>
        <taxon>Bacillati</taxon>
        <taxon>Bacillota</taxon>
        <taxon>Bacilli</taxon>
        <taxon>Bacillales</taxon>
        <taxon>Listeriaceae</taxon>
        <taxon>Listeria</taxon>
    </lineage>
</organism>
<evidence type="ECO:0000313" key="85">
    <source>
        <dbReference type="Proteomes" id="UP000549379"/>
    </source>
</evidence>
<dbReference type="EMBL" id="DAAIJL010000001">
    <property type="protein sequence ID" value="HAB8555949.1"/>
    <property type="molecule type" value="Genomic_DNA"/>
</dbReference>
<evidence type="ECO:0000313" key="33">
    <source>
        <dbReference type="EMBL" id="ECB9472128.1"/>
    </source>
</evidence>
<dbReference type="Proteomes" id="UP000389283">
    <property type="component" value="Unassembled WGS sequence"/>
</dbReference>
<dbReference type="Proteomes" id="UP000460224">
    <property type="component" value="Unassembled WGS sequence"/>
</dbReference>
<evidence type="ECO:0000313" key="46">
    <source>
        <dbReference type="EMBL" id="HAC1755743.1"/>
    </source>
</evidence>
<reference evidence="49 91" key="1">
    <citation type="submission" date="2016-09" db="EMBL/GenBank/DDBJ databases">
        <title>100K Listeria isolates.</title>
        <authorList>
            <person name="Chen P."/>
            <person name="Weimer B.C."/>
            <person name="Kong N."/>
            <person name="Huang B."/>
        </authorList>
    </citation>
    <scope>NUCLEOTIDE SEQUENCE [LARGE SCALE GENOMIC DNA]</scope>
    <source>
        <strain evidence="49 91">BCW_2383</strain>
    </source>
</reference>
<dbReference type="EMBL" id="AAANYN010000012">
    <property type="protein sequence ID" value="EAD5774485.1"/>
    <property type="molecule type" value="Genomic_DNA"/>
</dbReference>
<dbReference type="Proteomes" id="UP000481141">
    <property type="component" value="Unassembled WGS sequence"/>
</dbReference>
<keyword evidence="2" id="KW-0597">Phosphoprotein</keyword>
<evidence type="ECO:0000313" key="87">
    <source>
        <dbReference type="Proteomes" id="UP000840197"/>
    </source>
</evidence>
<dbReference type="Proteomes" id="UP000350032">
    <property type="component" value="Unassembled WGS sequence"/>
</dbReference>
<evidence type="ECO:0000313" key="44">
    <source>
        <dbReference type="EMBL" id="HAC0012140.1"/>
    </source>
</evidence>
<evidence type="ECO:0000313" key="55">
    <source>
        <dbReference type="Proteomes" id="UP000339309"/>
    </source>
</evidence>
<evidence type="ECO:0000313" key="45">
    <source>
        <dbReference type="EMBL" id="HAC0275215.1"/>
    </source>
</evidence>
<evidence type="ECO:0000313" key="13">
    <source>
        <dbReference type="EMBL" id="EAD5786925.1"/>
    </source>
</evidence>
<evidence type="ECO:0000313" key="80">
    <source>
        <dbReference type="Proteomes" id="UP000530452"/>
    </source>
</evidence>
<dbReference type="EMBL" id="AABAWE010000005">
    <property type="protein sequence ID" value="EAG2087815.1"/>
    <property type="molecule type" value="Genomic_DNA"/>
</dbReference>
<evidence type="ECO:0000313" key="16">
    <source>
        <dbReference type="EMBL" id="EAE4943027.1"/>
    </source>
</evidence>
<evidence type="ECO:0000313" key="42">
    <source>
        <dbReference type="EMBL" id="HAB8397822.1"/>
    </source>
</evidence>
<dbReference type="InterPro" id="IPR004715">
    <property type="entry name" value="PTS_IIA_fruc"/>
</dbReference>
<dbReference type="EMBL" id="AAAJKI010000055">
    <property type="protein sequence ID" value="EAC6549531.1"/>
    <property type="molecule type" value="Genomic_DNA"/>
</dbReference>
<evidence type="ECO:0000313" key="12">
    <source>
        <dbReference type="EMBL" id="EAD5774485.1"/>
    </source>
</evidence>
<dbReference type="RefSeq" id="WP_003728123.1">
    <property type="nucleotide sequence ID" value="NC_021824.1"/>
</dbReference>
<dbReference type="EMBL" id="AABBAW010000005">
    <property type="protein sequence ID" value="EAG2515493.1"/>
    <property type="molecule type" value="Genomic_DNA"/>
</dbReference>
<evidence type="ECO:0000313" key="26">
    <source>
        <dbReference type="EMBL" id="EAG6990884.1"/>
    </source>
</evidence>
<dbReference type="EMBL" id="AALGDA010000065">
    <property type="protein sequence ID" value="ECY9784027.1"/>
    <property type="molecule type" value="Genomic_DNA"/>
</dbReference>
<accession>A0A0B8R9L2</accession>
<dbReference type="Proteomes" id="UP000423131">
    <property type="component" value="Unassembled WGS sequence"/>
</dbReference>
<evidence type="ECO:0000313" key="47">
    <source>
        <dbReference type="EMBL" id="HAJ9591906.1"/>
    </source>
</evidence>
<dbReference type="EMBL" id="AAAMZD010000005">
    <property type="protein sequence ID" value="EAD3793254.1"/>
    <property type="molecule type" value="Genomic_DNA"/>
</dbReference>
<dbReference type="AlphaFoldDB" id="A0A0B8R9L2"/>
<dbReference type="EMBL" id="DAAJCS010000002">
    <property type="protein sequence ID" value="HAC0012140.1"/>
    <property type="molecule type" value="Genomic_DNA"/>
</dbReference>
<dbReference type="EMBL" id="AAAQQZ010000005">
    <property type="protein sequence ID" value="EAE1339550.1"/>
    <property type="molecule type" value="Genomic_DNA"/>
</dbReference>
<evidence type="ECO:0000313" key="51">
    <source>
        <dbReference type="Proteomes" id="UP000272537"/>
    </source>
</evidence>
<evidence type="ECO:0000313" key="7">
    <source>
        <dbReference type="EMBL" id="EAC4552965.1"/>
    </source>
</evidence>
<dbReference type="EMBL" id="AABBYJ010000005">
    <property type="protein sequence ID" value="EAG4331407.1"/>
    <property type="molecule type" value="Genomic_DNA"/>
</dbReference>
<evidence type="ECO:0000313" key="62">
    <source>
        <dbReference type="Proteomes" id="UP000365297"/>
    </source>
</evidence>
<dbReference type="EMBL" id="AACJYH010000002">
    <property type="protein sequence ID" value="EAK8896764.1"/>
    <property type="molecule type" value="Genomic_DNA"/>
</dbReference>
<evidence type="ECO:0000259" key="6">
    <source>
        <dbReference type="PROSITE" id="PS51094"/>
    </source>
</evidence>
<dbReference type="Proteomes" id="UP000844415">
    <property type="component" value="Unassembled WGS sequence"/>
</dbReference>
<evidence type="ECO:0000313" key="75">
    <source>
        <dbReference type="Proteomes" id="UP000481141"/>
    </source>
</evidence>
<evidence type="ECO:0000313" key="38">
    <source>
        <dbReference type="EMBL" id="ECY9784027.1"/>
    </source>
</evidence>
<dbReference type="Proteomes" id="UP000566721">
    <property type="component" value="Unassembled WGS sequence"/>
</dbReference>
<evidence type="ECO:0000313" key="57">
    <source>
        <dbReference type="Proteomes" id="UP000345329"/>
    </source>
</evidence>
<dbReference type="EMBL" id="MJTJ01000020">
    <property type="protein sequence ID" value="OET48321.1"/>
    <property type="molecule type" value="Genomic_DNA"/>
</dbReference>
<evidence type="ECO:0000256" key="3">
    <source>
        <dbReference type="ARBA" id="ARBA00022597"/>
    </source>
</evidence>
<reference evidence="42" key="8">
    <citation type="submission" date="2020-01" db="EMBL/GenBank/DDBJ databases">
        <authorList>
            <consortium name="NCBI Pathogen Detection Project"/>
        </authorList>
    </citation>
    <scope>NUCLEOTIDE SEQUENCE</scope>
    <source>
        <strain evidence="47">2017-325981-023-01</strain>
        <strain evidence="43">CFIAFB20100120</strain>
        <strain evidence="42">CFIAFB20130012</strain>
        <strain evidence="45">CFIAFB20170037</strain>
        <strain evidence="44">CFIAFB20170045</strain>
        <strain evidence="46">DMG1500109</strain>
    </source>
</reference>
<dbReference type="EMBL" id="QDAY01000001">
    <property type="protein sequence ID" value="KAA9453049.1"/>
    <property type="molecule type" value="Genomic_DNA"/>
</dbReference>
<evidence type="ECO:0000313" key="71">
    <source>
        <dbReference type="Proteomes" id="UP000460224"/>
    </source>
</evidence>
<evidence type="ECO:0000313" key="70">
    <source>
        <dbReference type="Proteomes" id="UP000455569"/>
    </source>
</evidence>
<evidence type="ECO:0000313" key="77">
    <source>
        <dbReference type="Proteomes" id="UP000525850"/>
    </source>
</evidence>
<dbReference type="Proteomes" id="UP000337746">
    <property type="component" value="Unassembled WGS sequence"/>
</dbReference>
<reference evidence="80 81" key="6">
    <citation type="submission" date="2019-04" db="EMBL/GenBank/DDBJ databases">
        <authorList>
            <person name="Ashton P.M."/>
            <person name="Dallman T."/>
            <person name="Nair S."/>
            <person name="De Pinna E."/>
            <person name="Peters T."/>
            <person name="Grant K."/>
        </authorList>
    </citation>
    <scope>NUCLEOTIDE SEQUENCE [LARGE SCALE GENOMIC DNA]</scope>
    <source>
        <strain evidence="28 81">282333</strain>
        <strain evidence="29 80">282352</strain>
        <strain evidence="27 83">289003</strain>
        <strain evidence="16">RL15000286</strain>
    </source>
</reference>
<dbReference type="Proteomes" id="UP000354255">
    <property type="component" value="Unassembled WGS sequence"/>
</dbReference>
<evidence type="ECO:0000313" key="27">
    <source>
        <dbReference type="EMBL" id="EAG9519511.1"/>
    </source>
</evidence>
<dbReference type="Proteomes" id="UP000410967">
    <property type="component" value="Unassembled WGS sequence"/>
</dbReference>
<evidence type="ECO:0000313" key="72">
    <source>
        <dbReference type="Proteomes" id="UP000467347"/>
    </source>
</evidence>
<evidence type="ECO:0000313" key="58">
    <source>
        <dbReference type="Proteomes" id="UP000350032"/>
    </source>
</evidence>
<evidence type="ECO:0000313" key="31">
    <source>
        <dbReference type="EMBL" id="EAK8896764.1"/>
    </source>
</evidence>
<dbReference type="EMBL" id="AALAQH010000010">
    <property type="protein sequence ID" value="ECX6925747.1"/>
    <property type="molecule type" value="Genomic_DNA"/>
</dbReference>
<evidence type="ECO:0000313" key="21">
    <source>
        <dbReference type="EMBL" id="EAG2515493.1"/>
    </source>
</evidence>
<evidence type="ECO:0000313" key="17">
    <source>
        <dbReference type="EMBL" id="EAG0867443.1"/>
    </source>
</evidence>
<evidence type="ECO:0000313" key="81">
    <source>
        <dbReference type="Proteomes" id="UP000533021"/>
    </source>
</evidence>
<dbReference type="EMBL" id="AABBZO010000009">
    <property type="protein sequence ID" value="EAG4462462.1"/>
    <property type="molecule type" value="Genomic_DNA"/>
</dbReference>
<dbReference type="Proteomes" id="UP000379076">
    <property type="component" value="Unassembled WGS sequence"/>
</dbReference>
<dbReference type="Proteomes" id="UP000455569">
    <property type="component" value="Unassembled WGS sequence"/>
</dbReference>
<dbReference type="EMBL" id="AAASLB010000009">
    <property type="protein sequence ID" value="EAE4943027.1"/>
    <property type="molecule type" value="Genomic_DNA"/>
</dbReference>
<gene>
    <name evidence="50" type="primary">manp_4</name>
    <name evidence="17" type="ORF">A8L61_09100</name>
    <name evidence="26" type="ORF">AB917_09795</name>
    <name evidence="7" type="ORF">ABZ57_10740</name>
    <name evidence="49" type="ORF">AJL21_14320</name>
    <name evidence="14" type="ORF">ART25_11580</name>
    <name evidence="8" type="ORF">ARY78_12285</name>
    <name evidence="21" type="ORF">B1N52_10000</name>
    <name evidence="20" type="ORF">B1S26_12155</name>
    <name evidence="22" type="ORF">B5K54_07545</name>
    <name evidence="18" type="ORF">BB997_10905</name>
    <name evidence="36" type="ORF">BCZ19_13770</name>
    <name evidence="19" type="ORF">BCZ21_11125</name>
    <name evidence="24" type="ORF">CA369_09210</name>
    <name evidence="23" type="ORF">CAV64_09175</name>
    <name evidence="28" type="ORF">D4920_12650</name>
    <name evidence="27" type="ORF">D4B11_06980</name>
    <name evidence="29" type="ORF">D5N24_12010</name>
    <name evidence="31" type="ORF">D7104_03505</name>
    <name evidence="48" type="ORF">DCK61_00950</name>
    <name evidence="25" type="ORF">DCT16_10875</name>
    <name evidence="9" type="ORF">DU018_14320</name>
    <name evidence="50" type="ORF">DYZ80_02235</name>
    <name evidence="16" type="ORF">E1W56_13345</name>
    <name evidence="30" type="ORF">E5F58_04495</name>
    <name evidence="13" type="ORF">EX365_10185</name>
    <name evidence="12" type="ORF">EXZ73_09320</name>
    <name evidence="37" type="ORF">F6436_06445</name>
    <name evidence="38" type="ORF">F6515_13630</name>
    <name evidence="32" type="ORF">FA835_09905</name>
    <name evidence="34" type="ORF">FLQ97_02535</name>
    <name evidence="33" type="ORF">FLR03_00365</name>
    <name evidence="35" type="ORF">FNX40_04580</name>
    <name evidence="41" type="ORF">G3O21_001316</name>
    <name evidence="46" type="ORF">GI949_12270</name>
    <name evidence="40" type="ORF">GJW51_12070</name>
    <name evidence="39" type="ORF">GQG13_10915</name>
    <name evidence="42" type="ORF">GYR60_04750</name>
    <name evidence="43" type="ORF">GYS09_01440</name>
    <name evidence="44" type="ORF">GYX23_03915</name>
    <name evidence="45" type="ORF">GYY14_07540</name>
    <name evidence="47" type="ORF">HQN34_000069</name>
    <name evidence="10" type="ORF">KV70_08340</name>
    <name evidence="11" type="ORF">UI29_10875</name>
    <name evidence="15" type="ORF">Y261_10925</name>
</gene>
<evidence type="ECO:0000313" key="11">
    <source>
        <dbReference type="EMBL" id="EAD3793254.1"/>
    </source>
</evidence>
<dbReference type="EMBL" id="DAAJZA010000009">
    <property type="protein sequence ID" value="HAC1755743.1"/>
    <property type="molecule type" value="Genomic_DNA"/>
</dbReference>
<dbReference type="EMBL" id="AANDSR010000008">
    <property type="protein sequence ID" value="EDN9837396.1"/>
    <property type="molecule type" value="Genomic_DNA"/>
</dbReference>
<evidence type="ECO:0000256" key="4">
    <source>
        <dbReference type="ARBA" id="ARBA00022679"/>
    </source>
</evidence>
<evidence type="ECO:0000313" key="88">
    <source>
        <dbReference type="Proteomes" id="UP000841146"/>
    </source>
</evidence>
<dbReference type="Proteomes" id="UP000841146">
    <property type="component" value="Unassembled WGS sequence"/>
</dbReference>
<evidence type="ECO:0000313" key="53">
    <source>
        <dbReference type="Proteomes" id="UP000336166"/>
    </source>
</evidence>
<dbReference type="Proteomes" id="UP000528151">
    <property type="component" value="Unassembled WGS sequence"/>
</dbReference>
<dbReference type="KEGG" id="lmok:CQ02_02185"/>
<dbReference type="GO" id="GO:0009401">
    <property type="term" value="P:phosphoenolpyruvate-dependent sugar phosphotransferase system"/>
    <property type="evidence" value="ECO:0007669"/>
    <property type="project" value="UniProtKB-KW"/>
</dbReference>
<reference evidence="67 84" key="7">
    <citation type="submission" date="2019-04" db="EMBL/GenBank/DDBJ databases">
        <authorList>
            <consortium name="GenomeTrakr network: Whole genome sequencing for foodborne pathogen traceback"/>
        </authorList>
    </citation>
    <scope>NUCLEOTIDE SEQUENCE [LARGE SCALE GENOMIC DNA]</scope>
    <source>
        <strain evidence="26 84">CFSAN004300</strain>
        <strain evidence="37 61">FLAG-55987</strain>
        <strain evidence="32 67">PHLUSALM00088</strain>
    </source>
</reference>
<dbReference type="EMBL" id="AALEDS010000004">
    <property type="protein sequence ID" value="ECY6543966.1"/>
    <property type="molecule type" value="Genomic_DNA"/>
</dbReference>
<dbReference type="Proteomes" id="UP000467347">
    <property type="component" value="Unassembled WGS sequence"/>
</dbReference>
<evidence type="ECO:0000313" key="83">
    <source>
        <dbReference type="Proteomes" id="UP000546397"/>
    </source>
</evidence>
<evidence type="ECO:0000313" key="9">
    <source>
        <dbReference type="EMBL" id="EAC6549531.1"/>
    </source>
</evidence>
<dbReference type="EMBL" id="AABFVG010000009">
    <property type="protein sequence ID" value="EAH2282927.1"/>
    <property type="molecule type" value="Genomic_DNA"/>
</dbReference>
<keyword evidence="1" id="KW-0813">Transport</keyword>
<dbReference type="PROSITE" id="PS51094">
    <property type="entry name" value="PTS_EIIA_TYPE_2"/>
    <property type="match status" value="1"/>
</dbReference>
<dbReference type="EMBL" id="AABBHO010000018">
    <property type="protein sequence ID" value="EAG2997140.1"/>
    <property type="molecule type" value="Genomic_DNA"/>
</dbReference>
<dbReference type="Proteomes" id="UP000398321">
    <property type="component" value="Unassembled WGS sequence"/>
</dbReference>
<dbReference type="InterPro" id="IPR051541">
    <property type="entry name" value="PTS_SugarTrans_NitroReg"/>
</dbReference>
<evidence type="ECO:0000313" key="86">
    <source>
        <dbReference type="Proteomes" id="UP000566721"/>
    </source>
</evidence>
<dbReference type="Proteomes" id="UP000852906">
    <property type="component" value="Unassembled WGS sequence"/>
</dbReference>
<sequence length="152" mass="17260">MIVSEEQLFLNQHLRTKEEVLAFIADKAEEIGITTNSAQVERDLWAREKEYATAVQQLIAIPHAKTEAISEAKLLFIRLTEPIDWESKEGFKAQAIFAILVPASEASQQHLKILSSVAVNLLEEAFQEQILTIKTEHELMDYLKDNLEGELI</sequence>
<dbReference type="EMBL" id="AABAGT010000012">
    <property type="protein sequence ID" value="EAG0867443.1"/>
    <property type="molecule type" value="Genomic_DNA"/>
</dbReference>
<dbReference type="Proteomes" id="UP000336166">
    <property type="component" value="Unassembled WGS sequence"/>
</dbReference>
<evidence type="ECO:0000313" key="15">
    <source>
        <dbReference type="EMBL" id="EAE2354859.1"/>
    </source>
</evidence>
<evidence type="ECO:0000313" key="66">
    <source>
        <dbReference type="Proteomes" id="UP000398321"/>
    </source>
</evidence>
<evidence type="ECO:0000313" key="25">
    <source>
        <dbReference type="EMBL" id="EAG6169874.1"/>
    </source>
</evidence>
<evidence type="ECO:0000313" key="49">
    <source>
        <dbReference type="EMBL" id="OET48321.1"/>
    </source>
</evidence>
<dbReference type="EMBL" id="AAAREG010000008">
    <property type="protein sequence ID" value="EAE2354859.1"/>
    <property type="molecule type" value="Genomic_DNA"/>
</dbReference>
<evidence type="ECO:0000313" key="84">
    <source>
        <dbReference type="Proteomes" id="UP000548278"/>
    </source>
</evidence>
<dbReference type="NCBIfam" id="TIGR00848">
    <property type="entry name" value="fruA"/>
    <property type="match status" value="1"/>
</dbReference>
<dbReference type="InterPro" id="IPR016152">
    <property type="entry name" value="PTrfase/Anion_transptr"/>
</dbReference>
<dbReference type="EMBL" id="AAIAJJ010000002">
    <property type="protein sequence ID" value="ECC1556081.1"/>
    <property type="molecule type" value="Genomic_DNA"/>
</dbReference>
<evidence type="ECO:0000313" key="76">
    <source>
        <dbReference type="Proteomes" id="UP000489121"/>
    </source>
</evidence>
<evidence type="ECO:0000313" key="32">
    <source>
        <dbReference type="EMBL" id="EAK9317418.1"/>
    </source>
</evidence>
<dbReference type="Proteomes" id="UP000548278">
    <property type="component" value="Unassembled WGS sequence"/>
</dbReference>
<dbReference type="EMBL" id="AABEMN010000008">
    <property type="protein sequence ID" value="EAG9519511.1"/>
    <property type="molecule type" value="Genomic_DNA"/>
</dbReference>
<evidence type="ECO:0000313" key="63">
    <source>
        <dbReference type="Proteomes" id="UP000376505"/>
    </source>
</evidence>
<dbReference type="Proteomes" id="UP000540117">
    <property type="component" value="Unassembled WGS sequence"/>
</dbReference>
<evidence type="ECO:0000256" key="2">
    <source>
        <dbReference type="ARBA" id="ARBA00022553"/>
    </source>
</evidence>
<evidence type="ECO:0000313" key="50">
    <source>
        <dbReference type="EMBL" id="RKA07023.1"/>
    </source>
</evidence>
<evidence type="ECO:0000313" key="65">
    <source>
        <dbReference type="Proteomes" id="UP000389283"/>
    </source>
</evidence>
<evidence type="ECO:0000313" key="60">
    <source>
        <dbReference type="Proteomes" id="UP000358545"/>
    </source>
</evidence>
<dbReference type="EMBL" id="AABATR010000005">
    <property type="protein sequence ID" value="EAG1894117.1"/>
    <property type="molecule type" value="Genomic_DNA"/>
</dbReference>
<evidence type="ECO:0000313" key="8">
    <source>
        <dbReference type="EMBL" id="EAC5551209.1"/>
    </source>
</evidence>
<dbReference type="Proteomes" id="UP000530452">
    <property type="component" value="Unassembled WGS sequence"/>
</dbReference>
<dbReference type="SUPFAM" id="SSF55804">
    <property type="entry name" value="Phoshotransferase/anion transport protein"/>
    <property type="match status" value="1"/>
</dbReference>
<evidence type="ECO:0000256" key="5">
    <source>
        <dbReference type="ARBA" id="ARBA00022683"/>
    </source>
</evidence>
<evidence type="ECO:0000313" key="41">
    <source>
        <dbReference type="EMBL" id="EDP8513897.1"/>
    </source>
</evidence>
<evidence type="ECO:0000313" key="48">
    <source>
        <dbReference type="EMBL" id="KAA9453049.1"/>
    </source>
</evidence>
<dbReference type="Proteomes" id="UP000843775">
    <property type="component" value="Unassembled WGS sequence"/>
</dbReference>
<evidence type="ECO:0000313" key="61">
    <source>
        <dbReference type="Proteomes" id="UP000364988"/>
    </source>
</evidence>
<dbReference type="Proteomes" id="UP000344343">
    <property type="component" value="Unassembled WGS sequence"/>
</dbReference>
<evidence type="ECO:0000313" key="40">
    <source>
        <dbReference type="EMBL" id="EDN9837396.1"/>
    </source>
</evidence>
<dbReference type="EMBL" id="DAAJFY010000004">
    <property type="protein sequence ID" value="HAC0275215.1"/>
    <property type="molecule type" value="Genomic_DNA"/>
</dbReference>
<dbReference type="GO" id="GO:0008982">
    <property type="term" value="F:protein-N(PI)-phosphohistidine-sugar phosphotransferase activity"/>
    <property type="evidence" value="ECO:0007669"/>
    <property type="project" value="InterPro"/>
</dbReference>
<dbReference type="Proteomes" id="UP000272537">
    <property type="component" value="Unassembled WGS sequence"/>
</dbReference>
<dbReference type="Proteomes" id="UP000525850">
    <property type="component" value="Unassembled WGS sequence"/>
</dbReference>
<dbReference type="EMBL" id="AANCRK010000005">
    <property type="protein sequence ID" value="EDN7715623.1"/>
    <property type="molecule type" value="Genomic_DNA"/>
</dbReference>
<evidence type="ECO:0000313" key="56">
    <source>
        <dbReference type="Proteomes" id="UP000344343"/>
    </source>
</evidence>
<evidence type="ECO:0000313" key="67">
    <source>
        <dbReference type="Proteomes" id="UP000410967"/>
    </source>
</evidence>
<evidence type="ECO:0000313" key="91">
    <source>
        <dbReference type="Proteomes" id="UP000852906"/>
    </source>
</evidence>
<dbReference type="Proteomes" id="UP000376505">
    <property type="component" value="Unassembled WGS sequence"/>
</dbReference>
<evidence type="ECO:0000313" key="68">
    <source>
        <dbReference type="Proteomes" id="UP000423131"/>
    </source>
</evidence>
<dbReference type="EMBL" id="AABAYG010000005">
    <property type="protein sequence ID" value="EAG2246157.1"/>
    <property type="molecule type" value="Genomic_DNA"/>
</dbReference>
<evidence type="ECO:0000313" key="37">
    <source>
        <dbReference type="EMBL" id="ECY6543966.1"/>
    </source>
</evidence>
<evidence type="ECO:0000313" key="73">
    <source>
        <dbReference type="Proteomes" id="UP000478682"/>
    </source>
</evidence>
<dbReference type="Proteomes" id="UP000478682">
    <property type="component" value="Unassembled WGS sequence"/>
</dbReference>
<dbReference type="EMBL" id="AANPAU010000004">
    <property type="protein sequence ID" value="EDP8513897.1"/>
    <property type="molecule type" value="Genomic_DNA"/>
</dbReference>
<evidence type="ECO:0000313" key="90">
    <source>
        <dbReference type="Proteomes" id="UP000844415"/>
    </source>
</evidence>
<dbReference type="Proteomes" id="UP000427828">
    <property type="component" value="Unassembled WGS sequence"/>
</dbReference>
<keyword evidence="4" id="KW-0808">Transferase</keyword>
<keyword evidence="5" id="KW-0598">Phosphotransferase system</keyword>
<dbReference type="EMBL" id="AAAIXK010000007">
    <property type="protein sequence ID" value="EAC5551209.1"/>
    <property type="molecule type" value="Genomic_DNA"/>
</dbReference>
<dbReference type="Gene3D" id="3.40.930.10">
    <property type="entry name" value="Mannitol-specific EII, Chain A"/>
    <property type="match status" value="1"/>
</dbReference>
<evidence type="ECO:0000313" key="14">
    <source>
        <dbReference type="EMBL" id="EAE1339550.1"/>
    </source>
</evidence>
<dbReference type="Proteomes" id="UP000840197">
    <property type="component" value="Unassembled WGS sequence"/>
</dbReference>
<evidence type="ECO:0000313" key="28">
    <source>
        <dbReference type="EMBL" id="EAH2282927.1"/>
    </source>
</evidence>
<evidence type="ECO:0000313" key="69">
    <source>
        <dbReference type="Proteomes" id="UP000427828"/>
    </source>
</evidence>
<evidence type="ECO:0000313" key="64">
    <source>
        <dbReference type="Proteomes" id="UP000379076"/>
    </source>
</evidence>
<evidence type="ECO:0000313" key="39">
    <source>
        <dbReference type="EMBL" id="EDN7715623.1"/>
    </source>
</evidence>
<dbReference type="Proteomes" id="UP000546397">
    <property type="component" value="Unassembled WGS sequence"/>
</dbReference>
<dbReference type="Proteomes" id="UP000364988">
    <property type="component" value="Unassembled WGS sequence"/>
</dbReference>
<reference evidence="87 88" key="3">
    <citation type="journal article" date="2018" name="Genome Biol.">
        <title>SKESA: strategic k-mer extension for scrupulous assemblies.</title>
        <authorList>
            <person name="Souvorov A."/>
            <person name="Agarwala R."/>
            <person name="Lipman D.J."/>
        </authorList>
    </citation>
    <scope>NUCLEOTIDE SEQUENCE [LARGE SCALE GENOMIC DNA]</scope>
    <source>
        <strain evidence="47">2017-325981-023-01</strain>
        <strain evidence="43 90">CFIAFB20100120</strain>
        <strain evidence="42 87">CFIAFB20130012</strain>
        <strain evidence="45">CFIAFB20170037</strain>
        <strain evidence="44 88">CFIAFB20170045</strain>
        <strain evidence="46 89">DMG1500109</strain>
    </source>
</reference>
<evidence type="ECO:0000313" key="34">
    <source>
        <dbReference type="EMBL" id="ECB9512604.1"/>
    </source>
</evidence>
<evidence type="ECO:0000313" key="52">
    <source>
        <dbReference type="Proteomes" id="UP000331186"/>
    </source>
</evidence>
<dbReference type="EMBL" id="AABGHY010000009">
    <property type="protein sequence ID" value="EAH3295126.1"/>
    <property type="molecule type" value="Genomic_DNA"/>
</dbReference>
<evidence type="ECO:0000313" key="78">
    <source>
        <dbReference type="Proteomes" id="UP000527632"/>
    </source>
</evidence>
<evidence type="ECO:0000313" key="79">
    <source>
        <dbReference type="Proteomes" id="UP000528151"/>
    </source>
</evidence>
<dbReference type="Proteomes" id="UP000358545">
    <property type="component" value="Unassembled WGS sequence"/>
</dbReference>
<evidence type="ECO:0000313" key="35">
    <source>
        <dbReference type="EMBL" id="ECC1556081.1"/>
    </source>
</evidence>
<dbReference type="Proteomes" id="UP000527632">
    <property type="component" value="Unassembled WGS sequence"/>
</dbReference>
<dbReference type="Proteomes" id="UP000365297">
    <property type="component" value="Unassembled WGS sequence"/>
</dbReference>
<dbReference type="Proteomes" id="UP000842809">
    <property type="component" value="Unassembled WGS sequence"/>
</dbReference>
<dbReference type="GO" id="GO:0016020">
    <property type="term" value="C:membrane"/>
    <property type="evidence" value="ECO:0007669"/>
    <property type="project" value="InterPro"/>
</dbReference>